<keyword evidence="2" id="KW-0813">Transport</keyword>
<feature type="transmembrane region" description="Helical" evidence="6">
    <location>
        <begin position="468"/>
        <end position="489"/>
    </location>
</feature>
<feature type="transmembrane region" description="Helical" evidence="6">
    <location>
        <begin position="154"/>
        <end position="172"/>
    </location>
</feature>
<dbReference type="InterPro" id="IPR000175">
    <property type="entry name" value="Na/ntran_symport"/>
</dbReference>
<keyword evidence="3 6" id="KW-0812">Transmembrane</keyword>
<dbReference type="PROSITE" id="PS50267">
    <property type="entry name" value="NA_NEUROTRAN_SYMP_3"/>
    <property type="match status" value="1"/>
</dbReference>
<evidence type="ECO:0000256" key="4">
    <source>
        <dbReference type="ARBA" id="ARBA00022989"/>
    </source>
</evidence>
<gene>
    <name evidence="7" type="ORF">ENO47_04315</name>
</gene>
<feature type="transmembrane region" description="Helical" evidence="6">
    <location>
        <begin position="89"/>
        <end position="111"/>
    </location>
</feature>
<organism evidence="7">
    <name type="scientific">Hydrogenobacter sp</name>
    <dbReference type="NCBI Taxonomy" id="2152829"/>
    <lineage>
        <taxon>Bacteria</taxon>
        <taxon>Pseudomonadati</taxon>
        <taxon>Aquificota</taxon>
        <taxon>Aquificia</taxon>
        <taxon>Aquificales</taxon>
        <taxon>Aquificaceae</taxon>
        <taxon>Hydrogenobacter</taxon>
    </lineage>
</organism>
<dbReference type="AlphaFoldDB" id="A0A7C2V3A3"/>
<evidence type="ECO:0000256" key="1">
    <source>
        <dbReference type="ARBA" id="ARBA00004141"/>
    </source>
</evidence>
<feature type="transmembrane region" description="Helical" evidence="6">
    <location>
        <begin position="184"/>
        <end position="205"/>
    </location>
</feature>
<feature type="transmembrane region" description="Helical" evidence="6">
    <location>
        <begin position="12"/>
        <end position="31"/>
    </location>
</feature>
<feature type="transmembrane region" description="Helical" evidence="6">
    <location>
        <begin position="435"/>
        <end position="456"/>
    </location>
</feature>
<feature type="transmembrane region" description="Helical" evidence="6">
    <location>
        <begin position="275"/>
        <end position="298"/>
    </location>
</feature>
<evidence type="ECO:0000256" key="5">
    <source>
        <dbReference type="ARBA" id="ARBA00023136"/>
    </source>
</evidence>
<evidence type="ECO:0000256" key="6">
    <source>
        <dbReference type="SAM" id="Phobius"/>
    </source>
</evidence>
<feature type="transmembrane region" description="Helical" evidence="6">
    <location>
        <begin position="43"/>
        <end position="68"/>
    </location>
</feature>
<dbReference type="PRINTS" id="PR00176">
    <property type="entry name" value="NANEUSMPORT"/>
</dbReference>
<feature type="transmembrane region" description="Helical" evidence="6">
    <location>
        <begin position="393"/>
        <end position="414"/>
    </location>
</feature>
<dbReference type="InterPro" id="IPR037272">
    <property type="entry name" value="SNS_sf"/>
</dbReference>
<protein>
    <submittedName>
        <fullName evidence="7">Sodium:calcium symporter</fullName>
    </submittedName>
</protein>
<reference evidence="7" key="1">
    <citation type="journal article" date="2020" name="mSystems">
        <title>Genome- and Community-Level Interaction Insights into Carbon Utilization and Element Cycling Functions of Hydrothermarchaeota in Hydrothermal Sediment.</title>
        <authorList>
            <person name="Zhou Z."/>
            <person name="Liu Y."/>
            <person name="Xu W."/>
            <person name="Pan J."/>
            <person name="Luo Z.H."/>
            <person name="Li M."/>
        </authorList>
    </citation>
    <scope>NUCLEOTIDE SEQUENCE [LARGE SCALE GENOMIC DNA]</scope>
    <source>
        <strain evidence="7">SpSt-132</strain>
    </source>
</reference>
<keyword evidence="5 6" id="KW-0472">Membrane</keyword>
<feature type="transmembrane region" description="Helical" evidence="6">
    <location>
        <begin position="318"/>
        <end position="347"/>
    </location>
</feature>
<comment type="caution">
    <text evidence="7">The sequence shown here is derived from an EMBL/GenBank/DDBJ whole genome shotgun (WGS) entry which is preliminary data.</text>
</comment>
<comment type="subcellular location">
    <subcellularLocation>
        <location evidence="1">Membrane</location>
        <topology evidence="1">Multi-pass membrane protein</topology>
    </subcellularLocation>
</comment>
<evidence type="ECO:0000256" key="3">
    <source>
        <dbReference type="ARBA" id="ARBA00022692"/>
    </source>
</evidence>
<evidence type="ECO:0000313" key="7">
    <source>
        <dbReference type="EMBL" id="HEW45880.1"/>
    </source>
</evidence>
<evidence type="ECO:0000256" key="2">
    <source>
        <dbReference type="ARBA" id="ARBA00022448"/>
    </source>
</evidence>
<sequence length="501" mass="55098">MKKRETWASKIGLIFAAAGNAIGLGNLLRFPSKVALYGGGAFMIPYFVSLFLLGLPLMILEWIIGRYAGSKGHGSMTGIMGSLFHHANWARVLGSLGVAIPFLIVCYYIYIESWTLGFAVLSLFGQMPEPVIGQDAKTAMAPYVEFFKTYTKPSNVAILFLVLTLAINWYILQRGVVKGIELTAKFGIPALLVMGLLLSIVSLSIRGGKGLEGLLYIYTPDFSKIWDPHVWLEASGQIFFTLSLGMGAIATYASYVKSKEDVLKAGLWTAGLNEFVEVVIGASIAIPAAFAMFGASAVPELAKEGTFRLGFMSMPAVLMALPLGSILSAVWFFLLFIAALTSSLALIQPLISLFEDEMRWSHTKAVNVSMIMVVLGAFLSAYLPGFIDELDFWAGTFMLVFFALLEIIIFVWIFGVNKFHNELTRDVFIRIPKAVVYFFAIVSPIFLVSLLYQWGVVKAPEVLSDTNTYVVIARLFIIATLVLLAFVAIDSRRRYLSGPHL</sequence>
<dbReference type="SUPFAM" id="SSF161070">
    <property type="entry name" value="SNF-like"/>
    <property type="match status" value="1"/>
</dbReference>
<dbReference type="Pfam" id="PF00209">
    <property type="entry name" value="SNF"/>
    <property type="match status" value="2"/>
</dbReference>
<keyword evidence="4 6" id="KW-1133">Transmembrane helix</keyword>
<feature type="transmembrane region" description="Helical" evidence="6">
    <location>
        <begin position="234"/>
        <end position="255"/>
    </location>
</feature>
<dbReference type="NCBIfam" id="NF037979">
    <property type="entry name" value="Na_transp"/>
    <property type="match status" value="1"/>
</dbReference>
<proteinExistence type="predicted"/>
<dbReference type="EMBL" id="DSFP01000035">
    <property type="protein sequence ID" value="HEW45880.1"/>
    <property type="molecule type" value="Genomic_DNA"/>
</dbReference>
<dbReference type="PANTHER" id="PTHR42948:SF1">
    <property type="entry name" value="TRANSPORTER"/>
    <property type="match status" value="1"/>
</dbReference>
<accession>A0A7C2V3A3</accession>
<feature type="transmembrane region" description="Helical" evidence="6">
    <location>
        <begin position="368"/>
        <end position="387"/>
    </location>
</feature>
<name>A0A7C2V3A3_9AQUI</name>
<dbReference type="PANTHER" id="PTHR42948">
    <property type="entry name" value="TRANSPORTER"/>
    <property type="match status" value="1"/>
</dbReference>
<dbReference type="GO" id="GO:0016020">
    <property type="term" value="C:membrane"/>
    <property type="evidence" value="ECO:0007669"/>
    <property type="project" value="UniProtKB-SubCell"/>
</dbReference>